<dbReference type="InterPro" id="IPR027417">
    <property type="entry name" value="P-loop_NTPase"/>
</dbReference>
<proteinExistence type="inferred from homology"/>
<dbReference type="InterPro" id="IPR014001">
    <property type="entry name" value="Helicase_ATP-bd"/>
</dbReference>
<evidence type="ECO:0000259" key="7">
    <source>
        <dbReference type="PROSITE" id="PS51192"/>
    </source>
</evidence>
<dbReference type="GO" id="GO:0003724">
    <property type="term" value="F:RNA helicase activity"/>
    <property type="evidence" value="ECO:0007669"/>
    <property type="project" value="UniProtKB-EC"/>
</dbReference>
<evidence type="ECO:0000313" key="9">
    <source>
        <dbReference type="EMBL" id="SPO22902.1"/>
    </source>
</evidence>
<feature type="compositionally biased region" description="Basic and acidic residues" evidence="6">
    <location>
        <begin position="805"/>
        <end position="819"/>
    </location>
</feature>
<evidence type="ECO:0000256" key="2">
    <source>
        <dbReference type="ARBA" id="ARBA00022801"/>
    </source>
</evidence>
<protein>
    <recommendedName>
        <fullName evidence="5">ATP-dependent RNA helicase</fullName>
        <ecNumber evidence="5">3.6.4.13</ecNumber>
    </recommendedName>
</protein>
<dbReference type="Pfam" id="PF00270">
    <property type="entry name" value="DEAD"/>
    <property type="match status" value="1"/>
</dbReference>
<dbReference type="GO" id="GO:0005524">
    <property type="term" value="F:ATP binding"/>
    <property type="evidence" value="ECO:0007669"/>
    <property type="project" value="UniProtKB-UniRule"/>
</dbReference>
<keyword evidence="5" id="KW-0347">Helicase</keyword>
<feature type="compositionally biased region" description="Basic and acidic residues" evidence="6">
    <location>
        <begin position="370"/>
        <end position="385"/>
    </location>
</feature>
<dbReference type="SMART" id="SM00490">
    <property type="entry name" value="HELICc"/>
    <property type="match status" value="1"/>
</dbReference>
<name>A0A5C3DXH8_9BASI</name>
<dbReference type="PANTHER" id="PTHR24031">
    <property type="entry name" value="RNA HELICASE"/>
    <property type="match status" value="1"/>
</dbReference>
<comment type="domain">
    <text evidence="5">The Q motif is unique to and characteristic of the DEAD box family of RNA helicases and controls ATP binding and hydrolysis.</text>
</comment>
<dbReference type="PROSITE" id="PS51194">
    <property type="entry name" value="HELICASE_CTER"/>
    <property type="match status" value="1"/>
</dbReference>
<dbReference type="GO" id="GO:0016787">
    <property type="term" value="F:hydrolase activity"/>
    <property type="evidence" value="ECO:0007669"/>
    <property type="project" value="UniProtKB-KW"/>
</dbReference>
<feature type="domain" description="Helicase ATP-binding" evidence="7">
    <location>
        <begin position="157"/>
        <end position="446"/>
    </location>
</feature>
<accession>A0A5C3DXH8</accession>
<keyword evidence="3 5" id="KW-0067">ATP-binding</keyword>
<evidence type="ECO:0000256" key="1">
    <source>
        <dbReference type="ARBA" id="ARBA00022741"/>
    </source>
</evidence>
<dbReference type="Proteomes" id="UP000324022">
    <property type="component" value="Unassembled WGS sequence"/>
</dbReference>
<evidence type="ECO:0000256" key="5">
    <source>
        <dbReference type="RuleBase" id="RU365068"/>
    </source>
</evidence>
<feature type="compositionally biased region" description="Polar residues" evidence="6">
    <location>
        <begin position="84"/>
        <end position="95"/>
    </location>
</feature>
<comment type="catalytic activity">
    <reaction evidence="5">
        <text>ATP + H2O = ADP + phosphate + H(+)</text>
        <dbReference type="Rhea" id="RHEA:13065"/>
        <dbReference type="ChEBI" id="CHEBI:15377"/>
        <dbReference type="ChEBI" id="CHEBI:15378"/>
        <dbReference type="ChEBI" id="CHEBI:30616"/>
        <dbReference type="ChEBI" id="CHEBI:43474"/>
        <dbReference type="ChEBI" id="CHEBI:456216"/>
        <dbReference type="EC" id="3.6.4.13"/>
    </reaction>
</comment>
<dbReference type="OrthoDB" id="10256233at2759"/>
<dbReference type="SMART" id="SM00487">
    <property type="entry name" value="DEXDc"/>
    <property type="match status" value="1"/>
</dbReference>
<sequence>MLRVASGASKQVETLLSRPFHHHYARSGSSSNARSCLRSLSQQSKTSRSCLLTTASCLASTNRPILSAKSQHYIRANASVHHSPYSTLPSSTTVNGEGGQLEGGVSSQTVEGKRTSVNTEGVQEKFQRLGLNANISRQITVTHPNIRQPTPAQSALIPAILSPTDVILRAHTGTGKSFGILLALLSKPRIVFRDQTDPDAEGSSVSKSKRNKPQTGIASLILVPSNELAFQYLRWARSLFPASSLPSLDPVMQCLVRGGLPGAEALTPEQELTRLKATPPHILIGTPGRIKDILDTPAGSSLLGLDTLRTLVLDEADAVLQLPGRFPSHKQRWKHEVHKAPGLLVLNAIMKRRATYSGGEKHLSAGLENRPGKRRDEKRPPEHVRRNTYKAAERSSANQTDPNTGLALPKARGAGVHPLQLVATSATANSVMRHFFGARTGWLRTGAKESGLTFAPQVGRWIDLTGLSGKSMVDQGIRGLFGANERSRTDSLIQTSLDQTASTMPASIIHTCVVVDEAPLSKQLSAVPLRNFEPKLARKKGDSAFVAPTASAQPAEFFDKALVGDDFMVVKPDEEPQEHEMDQTLIEALAFCFASDRVDRGLALIPARWSLLRTRAALEALGVTVRLAFDVSSVPIVSKAESETVTDSASEGPELFLLQTTSSRGLDIPGLSHVFLIGYASVIDAVQYVHSAGRVARIGGVPDAPATGKVVTLLRGLPHDTPLPTILQQDQTQQHPDKPKKAISTSEAKMANVYRRLGVVPKKFDLGLLTTGAAGAPATTTQSGETDLVTDVSHSKTFVAEDAAGAEKAEAGETIEEKQQPTSSVSS</sequence>
<comment type="function">
    <text evidence="5">RNA helicase.</text>
</comment>
<reference evidence="9 10" key="1">
    <citation type="submission" date="2018-03" db="EMBL/GenBank/DDBJ databases">
        <authorList>
            <person name="Guldener U."/>
        </authorList>
    </citation>
    <scope>NUCLEOTIDE SEQUENCE [LARGE SCALE GENOMIC DNA]</scope>
    <source>
        <strain evidence="9 10">NBRC100155</strain>
    </source>
</reference>
<keyword evidence="10" id="KW-1185">Reference proteome</keyword>
<dbReference type="Gene3D" id="3.40.50.300">
    <property type="entry name" value="P-loop containing nucleotide triphosphate hydrolases"/>
    <property type="match status" value="2"/>
</dbReference>
<evidence type="ECO:0000256" key="4">
    <source>
        <dbReference type="ARBA" id="ARBA00022884"/>
    </source>
</evidence>
<keyword evidence="1 5" id="KW-0547">Nucleotide-binding</keyword>
<evidence type="ECO:0000259" key="8">
    <source>
        <dbReference type="PROSITE" id="PS51194"/>
    </source>
</evidence>
<evidence type="ECO:0000256" key="6">
    <source>
        <dbReference type="SAM" id="MobiDB-lite"/>
    </source>
</evidence>
<feature type="compositionally biased region" description="Polar residues" evidence="6">
    <location>
        <begin position="105"/>
        <end position="116"/>
    </location>
</feature>
<comment type="similarity">
    <text evidence="5">Belongs to the DEAD box helicase family.</text>
</comment>
<gene>
    <name evidence="9" type="ORF">UTRI_01580</name>
</gene>
<evidence type="ECO:0000313" key="10">
    <source>
        <dbReference type="Proteomes" id="UP000324022"/>
    </source>
</evidence>
<dbReference type="InterPro" id="IPR001650">
    <property type="entry name" value="Helicase_C-like"/>
</dbReference>
<feature type="domain" description="Helicase C-terminal" evidence="8">
    <location>
        <begin position="563"/>
        <end position="751"/>
    </location>
</feature>
<feature type="region of interest" description="Disordered" evidence="6">
    <location>
        <begin position="84"/>
        <end position="116"/>
    </location>
</feature>
<dbReference type="InterPro" id="IPR011545">
    <property type="entry name" value="DEAD/DEAH_box_helicase_dom"/>
</dbReference>
<dbReference type="SUPFAM" id="SSF52540">
    <property type="entry name" value="P-loop containing nucleoside triphosphate hydrolases"/>
    <property type="match status" value="2"/>
</dbReference>
<dbReference type="AlphaFoldDB" id="A0A5C3DXH8"/>
<dbReference type="EC" id="3.6.4.13" evidence="5"/>
<keyword evidence="2 5" id="KW-0378">Hydrolase</keyword>
<feature type="region of interest" description="Disordered" evidence="6">
    <location>
        <begin position="802"/>
        <end position="827"/>
    </location>
</feature>
<keyword evidence="4 5" id="KW-0694">RNA-binding</keyword>
<evidence type="ECO:0000256" key="3">
    <source>
        <dbReference type="ARBA" id="ARBA00022840"/>
    </source>
</evidence>
<dbReference type="GO" id="GO:0003723">
    <property type="term" value="F:RNA binding"/>
    <property type="evidence" value="ECO:0007669"/>
    <property type="project" value="UniProtKB-UniRule"/>
</dbReference>
<dbReference type="PROSITE" id="PS51192">
    <property type="entry name" value="HELICASE_ATP_BIND_1"/>
    <property type="match status" value="1"/>
</dbReference>
<feature type="region of interest" description="Disordered" evidence="6">
    <location>
        <begin position="357"/>
        <end position="406"/>
    </location>
</feature>
<organism evidence="9 10">
    <name type="scientific">Ustilago trichophora</name>
    <dbReference type="NCBI Taxonomy" id="86804"/>
    <lineage>
        <taxon>Eukaryota</taxon>
        <taxon>Fungi</taxon>
        <taxon>Dikarya</taxon>
        <taxon>Basidiomycota</taxon>
        <taxon>Ustilaginomycotina</taxon>
        <taxon>Ustilaginomycetes</taxon>
        <taxon>Ustilaginales</taxon>
        <taxon>Ustilaginaceae</taxon>
        <taxon>Ustilago</taxon>
    </lineage>
</organism>
<dbReference type="EMBL" id="OOIN01000004">
    <property type="protein sequence ID" value="SPO22902.1"/>
    <property type="molecule type" value="Genomic_DNA"/>
</dbReference>